<dbReference type="Proteomes" id="UP000245790">
    <property type="component" value="Unassembled WGS sequence"/>
</dbReference>
<dbReference type="InterPro" id="IPR009100">
    <property type="entry name" value="AcylCoA_DH/oxidase_NM_dom_sf"/>
</dbReference>
<evidence type="ECO:0000256" key="1">
    <source>
        <dbReference type="ARBA" id="ARBA00001974"/>
    </source>
</evidence>
<dbReference type="Pfam" id="PF02771">
    <property type="entry name" value="Acyl-CoA_dh_N"/>
    <property type="match status" value="1"/>
</dbReference>
<protein>
    <submittedName>
        <fullName evidence="7">Acyl-CoA dehydrogenase</fullName>
    </submittedName>
</protein>
<dbReference type="Pfam" id="PF00441">
    <property type="entry name" value="Acyl-CoA_dh_1"/>
    <property type="match status" value="1"/>
</dbReference>
<dbReference type="GO" id="GO:0050660">
    <property type="term" value="F:flavin adenine dinucleotide binding"/>
    <property type="evidence" value="ECO:0007669"/>
    <property type="project" value="InterPro"/>
</dbReference>
<dbReference type="SUPFAM" id="SSF56645">
    <property type="entry name" value="Acyl-CoA dehydrogenase NM domain-like"/>
    <property type="match status" value="1"/>
</dbReference>
<dbReference type="Gene3D" id="1.20.140.10">
    <property type="entry name" value="Butyryl-CoA Dehydrogenase, subunit A, domain 3"/>
    <property type="match status" value="1"/>
</dbReference>
<keyword evidence="3" id="KW-0285">Flavoprotein</keyword>
<dbReference type="Gene3D" id="2.40.110.10">
    <property type="entry name" value="Butyryl-CoA Dehydrogenase, subunit A, domain 2"/>
    <property type="match status" value="1"/>
</dbReference>
<comment type="similarity">
    <text evidence="2">Belongs to the acyl-CoA dehydrogenase family.</text>
</comment>
<dbReference type="GO" id="GO:0003995">
    <property type="term" value="F:acyl-CoA dehydrogenase activity"/>
    <property type="evidence" value="ECO:0007669"/>
    <property type="project" value="TreeGrafter"/>
</dbReference>
<feature type="domain" description="Acyl-CoA dehydrogenase/oxidase C-terminal" evidence="5">
    <location>
        <begin position="254"/>
        <end position="368"/>
    </location>
</feature>
<comment type="cofactor">
    <cofactor evidence="1">
        <name>FAD</name>
        <dbReference type="ChEBI" id="CHEBI:57692"/>
    </cofactor>
</comment>
<evidence type="ECO:0000256" key="4">
    <source>
        <dbReference type="ARBA" id="ARBA00022827"/>
    </source>
</evidence>
<evidence type="ECO:0000259" key="5">
    <source>
        <dbReference type="Pfam" id="PF00441"/>
    </source>
</evidence>
<evidence type="ECO:0000259" key="6">
    <source>
        <dbReference type="Pfam" id="PF02771"/>
    </source>
</evidence>
<dbReference type="AlphaFoldDB" id="A0A316GG62"/>
<dbReference type="PANTHER" id="PTHR43884:SF12">
    <property type="entry name" value="ISOVALERYL-COA DEHYDROGENASE, MITOCHONDRIAL-RELATED"/>
    <property type="match status" value="1"/>
</dbReference>
<organism evidence="7 8">
    <name type="scientific">Pleionea mediterranea</name>
    <dbReference type="NCBI Taxonomy" id="523701"/>
    <lineage>
        <taxon>Bacteria</taxon>
        <taxon>Pseudomonadati</taxon>
        <taxon>Pseudomonadota</taxon>
        <taxon>Gammaproteobacteria</taxon>
        <taxon>Oceanospirillales</taxon>
        <taxon>Pleioneaceae</taxon>
        <taxon>Pleionea</taxon>
    </lineage>
</organism>
<dbReference type="InterPro" id="IPR009075">
    <property type="entry name" value="AcylCo_DH/oxidase_C"/>
</dbReference>
<sequence>MTKQTVSENEFSQLIKEVHSIGGEIVAPNAEDVDVKARFPKEGIEALKSLKLMSAYVPAELGGMGLSLKQVSKVCEVLGGYCGSTAMVYAMHKIQVACLVHHCLEVDYFKDYVQTLVNEQRLIASATTEIGKGGDLLSSFCAVEVENGDFTLEKKAPVISYADYADDLLLTARRSPDAAKSDQVGVLVSKSQYQVEPISDWDTLGFRGTCSSGYVVTAKASQEQITPVPFTEVLSQTMHPFSHIVWGSLWTGIAASAVAKARLFTKNAMRKNPNMPPISSIRLAEVETQLHTMRNNVLAAIDDYQSLLDKNDSDSFTNFGFTIRTNNLKINSSKLLIDIVGQAMMICGIASYRNNHDLSLTRHIRDAYGASLMVNNDRIIMHNSSLVVMHKE</sequence>
<dbReference type="RefSeq" id="WP_109761769.1">
    <property type="nucleotide sequence ID" value="NZ_QGGU01000002.1"/>
</dbReference>
<name>A0A316GG62_9GAMM</name>
<dbReference type="EMBL" id="QGGU01000002">
    <property type="protein sequence ID" value="PWK53697.1"/>
    <property type="molecule type" value="Genomic_DNA"/>
</dbReference>
<gene>
    <name evidence="7" type="ORF">C8D97_10285</name>
</gene>
<proteinExistence type="inferred from homology"/>
<evidence type="ECO:0000313" key="8">
    <source>
        <dbReference type="Proteomes" id="UP000245790"/>
    </source>
</evidence>
<dbReference type="Gene3D" id="1.10.540.10">
    <property type="entry name" value="Acyl-CoA dehydrogenase/oxidase, N-terminal domain"/>
    <property type="match status" value="1"/>
</dbReference>
<accession>A0A316GG62</accession>
<evidence type="ECO:0000256" key="2">
    <source>
        <dbReference type="ARBA" id="ARBA00009347"/>
    </source>
</evidence>
<dbReference type="InterPro" id="IPR037069">
    <property type="entry name" value="AcylCoA_DH/ox_N_sf"/>
</dbReference>
<dbReference type="InterPro" id="IPR013786">
    <property type="entry name" value="AcylCoA_DH/ox_N"/>
</dbReference>
<evidence type="ECO:0000256" key="3">
    <source>
        <dbReference type="ARBA" id="ARBA00022630"/>
    </source>
</evidence>
<dbReference type="PIRSF" id="PIRSF016578">
    <property type="entry name" value="HsaA"/>
    <property type="match status" value="1"/>
</dbReference>
<feature type="domain" description="Acyl-CoA dehydrogenase/oxidase N-terminal" evidence="6">
    <location>
        <begin position="12"/>
        <end position="100"/>
    </location>
</feature>
<dbReference type="InterPro" id="IPR046373">
    <property type="entry name" value="Acyl-CoA_Oxase/DH_mid-dom_sf"/>
</dbReference>
<evidence type="ECO:0000313" key="7">
    <source>
        <dbReference type="EMBL" id="PWK53697.1"/>
    </source>
</evidence>
<comment type="caution">
    <text evidence="7">The sequence shown here is derived from an EMBL/GenBank/DDBJ whole genome shotgun (WGS) entry which is preliminary data.</text>
</comment>
<keyword evidence="8" id="KW-1185">Reference proteome</keyword>
<dbReference type="SUPFAM" id="SSF47203">
    <property type="entry name" value="Acyl-CoA dehydrogenase C-terminal domain-like"/>
    <property type="match status" value="1"/>
</dbReference>
<dbReference type="PANTHER" id="PTHR43884">
    <property type="entry name" value="ACYL-COA DEHYDROGENASE"/>
    <property type="match status" value="1"/>
</dbReference>
<dbReference type="InterPro" id="IPR036250">
    <property type="entry name" value="AcylCo_DH-like_C"/>
</dbReference>
<keyword evidence="4" id="KW-0274">FAD</keyword>
<reference evidence="7 8" key="1">
    <citation type="submission" date="2018-05" db="EMBL/GenBank/DDBJ databases">
        <title>Genomic Encyclopedia of Type Strains, Phase IV (KMG-IV): sequencing the most valuable type-strain genomes for metagenomic binning, comparative biology and taxonomic classification.</title>
        <authorList>
            <person name="Goeker M."/>
        </authorList>
    </citation>
    <scope>NUCLEOTIDE SEQUENCE [LARGE SCALE GENOMIC DNA]</scope>
    <source>
        <strain evidence="7 8">DSM 25350</strain>
    </source>
</reference>
<dbReference type="OrthoDB" id="2986495at2"/>